<protein>
    <submittedName>
        <fullName evidence="3">Uncharacterized protein</fullName>
    </submittedName>
</protein>
<reference evidence="3 4" key="1">
    <citation type="submission" date="2024-04" db="EMBL/GenBank/DDBJ databases">
        <title>Phyllosticta paracitricarpa is synonymous to the EU quarantine fungus P. citricarpa based on phylogenomic analyses.</title>
        <authorList>
            <consortium name="Lawrence Berkeley National Laboratory"/>
            <person name="Van Ingen-Buijs V.A."/>
            <person name="Van Westerhoven A.C."/>
            <person name="Haridas S."/>
            <person name="Skiadas P."/>
            <person name="Martin F."/>
            <person name="Groenewald J.Z."/>
            <person name="Crous P.W."/>
            <person name="Seidl M.F."/>
        </authorList>
    </citation>
    <scope>NUCLEOTIDE SEQUENCE [LARGE SCALE GENOMIC DNA]</scope>
    <source>
        <strain evidence="3 4">CBS 123374</strain>
    </source>
</reference>
<name>A0ABR1YHS1_9PEZI</name>
<proteinExistence type="predicted"/>
<feature type="region of interest" description="Disordered" evidence="2">
    <location>
        <begin position="1"/>
        <end position="36"/>
    </location>
</feature>
<evidence type="ECO:0000313" key="3">
    <source>
        <dbReference type="EMBL" id="KAK8230460.1"/>
    </source>
</evidence>
<accession>A0ABR1YHS1</accession>
<keyword evidence="4" id="KW-1185">Reference proteome</keyword>
<evidence type="ECO:0000256" key="2">
    <source>
        <dbReference type="SAM" id="MobiDB-lite"/>
    </source>
</evidence>
<organism evidence="3 4">
    <name type="scientific">Phyllosticta capitalensis</name>
    <dbReference type="NCBI Taxonomy" id="121624"/>
    <lineage>
        <taxon>Eukaryota</taxon>
        <taxon>Fungi</taxon>
        <taxon>Dikarya</taxon>
        <taxon>Ascomycota</taxon>
        <taxon>Pezizomycotina</taxon>
        <taxon>Dothideomycetes</taxon>
        <taxon>Dothideomycetes incertae sedis</taxon>
        <taxon>Botryosphaeriales</taxon>
        <taxon>Phyllostictaceae</taxon>
        <taxon>Phyllosticta</taxon>
    </lineage>
</organism>
<comment type="caution">
    <text evidence="3">The sequence shown here is derived from an EMBL/GenBank/DDBJ whole genome shotgun (WGS) entry which is preliminary data.</text>
</comment>
<evidence type="ECO:0000256" key="1">
    <source>
        <dbReference type="SAM" id="Coils"/>
    </source>
</evidence>
<gene>
    <name evidence="3" type="ORF">HDK90DRAFT_535383</name>
</gene>
<feature type="coiled-coil region" evidence="1">
    <location>
        <begin position="165"/>
        <end position="213"/>
    </location>
</feature>
<evidence type="ECO:0000313" key="4">
    <source>
        <dbReference type="Proteomes" id="UP001492380"/>
    </source>
</evidence>
<feature type="compositionally biased region" description="Basic and acidic residues" evidence="2">
    <location>
        <begin position="123"/>
        <end position="137"/>
    </location>
</feature>
<dbReference type="EMBL" id="JBBWRZ010000008">
    <property type="protein sequence ID" value="KAK8230460.1"/>
    <property type="molecule type" value="Genomic_DNA"/>
</dbReference>
<dbReference type="Proteomes" id="UP001492380">
    <property type="component" value="Unassembled WGS sequence"/>
</dbReference>
<sequence>MAALPPRPPDTHAHGSFAGGQPPWWPGKDQDRNEDDDSAVKWYQPLFATPHKANLLQVPGRKYACTAAAGFTDIGPDANIHVASHECPQRYHERDTWYKLFGGATPNKRLGKKQLQDELRFETTHKGYRQRDDDDQRGLGGRARSRSPPALRQAHYDQGDVWLSIRNLERDNQALQHDVQDLRKVNRRQGRDLDGAFRDIQLLREEIRVLRQRTADGRQVEK</sequence>
<keyword evidence="1" id="KW-0175">Coiled coil</keyword>
<feature type="region of interest" description="Disordered" evidence="2">
    <location>
        <begin position="123"/>
        <end position="153"/>
    </location>
</feature>